<keyword evidence="7" id="KW-0865">Zymogen</keyword>
<dbReference type="FunFam" id="3.30.70.850:FF:000001">
    <property type="entry name" value="Proprotein convertase subtilisin/kexin type 5"/>
    <property type="match status" value="1"/>
</dbReference>
<dbReference type="CDD" id="cd04059">
    <property type="entry name" value="Peptidases_S8_Protein_convertases_Kexins_Furin-like"/>
    <property type="match status" value="1"/>
</dbReference>
<protein>
    <recommendedName>
        <fullName evidence="16">Proprotein convertase subtilisin/kexin type 6</fullName>
    </recommendedName>
</protein>
<dbReference type="GO" id="GO:0016486">
    <property type="term" value="P:peptide hormone processing"/>
    <property type="evidence" value="ECO:0007669"/>
    <property type="project" value="TreeGrafter"/>
</dbReference>
<evidence type="ECO:0000259" key="13">
    <source>
        <dbReference type="Pfam" id="PF16470"/>
    </source>
</evidence>
<dbReference type="SUPFAM" id="SSF54897">
    <property type="entry name" value="Protease propeptides/inhibitors"/>
    <property type="match status" value="1"/>
</dbReference>
<evidence type="ECO:0000256" key="9">
    <source>
        <dbReference type="ARBA" id="ARBA00023180"/>
    </source>
</evidence>
<feature type="chain" id="PRO_5017437183" description="Proprotein convertase subtilisin/kexin type 6" evidence="11">
    <location>
        <begin position="20"/>
        <end position="370"/>
    </location>
</feature>
<sequence>MSPLLLLLLCSSAVASGRGDRFTNHWAVRIRGGPEQADAVAEKYGYRNLGQVGGLQDLYHFHHSRVLRRAAFPLRGRHSFIHLDAKVAWAQQQLVKPRVKRSVLRDSALLSFNDPKWSKMWYIHCQDGSGRCRSEMNVLAAWQRGFTGRNVVVSILDDGIERTHPDLSQNYDHLASYDINGNDHDPTPRYDSRNENVHGTRCAGEVAAAANNSHCIVGIAYNAHIGGIRMLDGDVTDIVEAKSLRIRPDYIHIYSASWGPKDDGRTVDGPGPLTRLAFEEGIKKGRRGLGSVFVWAAGNGGRQADHCSCDGYTSSIYTISVSSTTENGNKPWYLEACSSIMVTTYSSGDFHERKMVRLPVLDSDAAQCSR</sequence>
<keyword evidence="15" id="KW-1185">Reference proteome</keyword>
<keyword evidence="3" id="KW-0165">Cleavage on pair of basic residues</keyword>
<dbReference type="PANTHER" id="PTHR42884">
    <property type="entry name" value="PROPROTEIN CONVERTASE SUBTILISIN/KEXIN-RELATED"/>
    <property type="match status" value="1"/>
</dbReference>
<keyword evidence="2" id="KW-0645">Protease</keyword>
<evidence type="ECO:0000256" key="6">
    <source>
        <dbReference type="ARBA" id="ARBA00022825"/>
    </source>
</evidence>
<evidence type="ECO:0008006" key="16">
    <source>
        <dbReference type="Google" id="ProtNLM"/>
    </source>
</evidence>
<evidence type="ECO:0000256" key="1">
    <source>
        <dbReference type="ARBA" id="ARBA00005325"/>
    </source>
</evidence>
<dbReference type="PaxDb" id="30732-ENSOMEP00000022806"/>
<feature type="domain" description="Peptidase S8 pro-domain" evidence="13">
    <location>
        <begin position="25"/>
        <end position="101"/>
    </location>
</feature>
<organism evidence="14 15">
    <name type="scientific">Oryzias melastigma</name>
    <name type="common">Marine medaka</name>
    <dbReference type="NCBI Taxonomy" id="30732"/>
    <lineage>
        <taxon>Eukaryota</taxon>
        <taxon>Metazoa</taxon>
        <taxon>Chordata</taxon>
        <taxon>Craniata</taxon>
        <taxon>Vertebrata</taxon>
        <taxon>Euteleostomi</taxon>
        <taxon>Actinopterygii</taxon>
        <taxon>Neopterygii</taxon>
        <taxon>Teleostei</taxon>
        <taxon>Neoteleostei</taxon>
        <taxon>Acanthomorphata</taxon>
        <taxon>Ovalentaria</taxon>
        <taxon>Atherinomorphae</taxon>
        <taxon>Beloniformes</taxon>
        <taxon>Adrianichthyidae</taxon>
        <taxon>Oryziinae</taxon>
        <taxon>Oryzias</taxon>
    </lineage>
</organism>
<evidence type="ECO:0000256" key="10">
    <source>
        <dbReference type="PROSITE-ProRule" id="PRU01240"/>
    </source>
</evidence>
<keyword evidence="9" id="KW-0325">Glycoprotein</keyword>
<evidence type="ECO:0000256" key="11">
    <source>
        <dbReference type="SAM" id="SignalP"/>
    </source>
</evidence>
<evidence type="ECO:0000313" key="14">
    <source>
        <dbReference type="Ensembl" id="ENSOMEP00000022806.1"/>
    </source>
</evidence>
<evidence type="ECO:0000256" key="2">
    <source>
        <dbReference type="ARBA" id="ARBA00022670"/>
    </source>
</evidence>
<dbReference type="OMA" id="AYVENTR"/>
<evidence type="ECO:0000256" key="3">
    <source>
        <dbReference type="ARBA" id="ARBA00022685"/>
    </source>
</evidence>
<dbReference type="GeneTree" id="ENSGT00940000159506"/>
<dbReference type="Gene3D" id="3.40.50.200">
    <property type="entry name" value="Peptidase S8/S53 domain"/>
    <property type="match status" value="1"/>
</dbReference>
<comment type="similarity">
    <text evidence="1">Belongs to the peptidase S8 family. Furin subfamily.</text>
</comment>
<accession>A0A3B3CYX7</accession>
<name>A0A3B3CYX7_ORYME</name>
<feature type="signal peptide" evidence="11">
    <location>
        <begin position="1"/>
        <end position="19"/>
    </location>
</feature>
<dbReference type="InterPro" id="IPR032815">
    <property type="entry name" value="S8_pro-domain"/>
</dbReference>
<dbReference type="InterPro" id="IPR034182">
    <property type="entry name" value="Kexin/furin"/>
</dbReference>
<dbReference type="InterPro" id="IPR038466">
    <property type="entry name" value="S8_pro-domain_sf"/>
</dbReference>
<dbReference type="STRING" id="30732.ENSOMEP00000022806"/>
<evidence type="ECO:0000313" key="15">
    <source>
        <dbReference type="Proteomes" id="UP000261560"/>
    </source>
</evidence>
<evidence type="ECO:0000256" key="7">
    <source>
        <dbReference type="ARBA" id="ARBA00023145"/>
    </source>
</evidence>
<dbReference type="FunFam" id="3.40.50.200:FF:000021">
    <property type="entry name" value="Proprotein convertase subtilisin/kexin type 5a"/>
    <property type="match status" value="1"/>
</dbReference>
<dbReference type="GO" id="GO:0009986">
    <property type="term" value="C:cell surface"/>
    <property type="evidence" value="ECO:0007669"/>
    <property type="project" value="TreeGrafter"/>
</dbReference>
<dbReference type="PANTHER" id="PTHR42884:SF8">
    <property type="entry name" value="PROPROTEIN CONVERTASE SUBTILISIN_KEXIN TYPE 6"/>
    <property type="match status" value="1"/>
</dbReference>
<dbReference type="InterPro" id="IPR036852">
    <property type="entry name" value="Peptidase_S8/S53_dom_sf"/>
</dbReference>
<dbReference type="PROSITE" id="PS51892">
    <property type="entry name" value="SUBTILASE"/>
    <property type="match status" value="1"/>
</dbReference>
<feature type="domain" description="Peptidase S8/S53" evidence="12">
    <location>
        <begin position="148"/>
        <end position="349"/>
    </location>
</feature>
<reference evidence="14" key="1">
    <citation type="submission" date="2025-08" db="UniProtKB">
        <authorList>
            <consortium name="Ensembl"/>
        </authorList>
    </citation>
    <scope>IDENTIFICATION</scope>
</reference>
<evidence type="ECO:0000256" key="5">
    <source>
        <dbReference type="ARBA" id="ARBA00022801"/>
    </source>
</evidence>
<dbReference type="PROSITE" id="PS00137">
    <property type="entry name" value="SUBTILASE_HIS"/>
    <property type="match status" value="1"/>
</dbReference>
<dbReference type="SUPFAM" id="SSF52743">
    <property type="entry name" value="Subtilisin-like"/>
    <property type="match status" value="1"/>
</dbReference>
<dbReference type="InterPro" id="IPR015500">
    <property type="entry name" value="Peptidase_S8_subtilisin-rel"/>
</dbReference>
<dbReference type="Gene3D" id="3.30.70.850">
    <property type="entry name" value="Peptidase S8, pro-domain"/>
    <property type="match status" value="1"/>
</dbReference>
<dbReference type="Ensembl" id="ENSOMET00000013826.1">
    <property type="protein sequence ID" value="ENSOMEP00000022806.1"/>
    <property type="gene ID" value="ENSOMEG00000002566.1"/>
</dbReference>
<keyword evidence="8" id="KW-1015">Disulfide bond</keyword>
<comment type="caution">
    <text evidence="10">Lacks conserved residue(s) required for the propagation of feature annotation.</text>
</comment>
<dbReference type="Pfam" id="PF16470">
    <property type="entry name" value="S8_pro-domain"/>
    <property type="match status" value="1"/>
</dbReference>
<dbReference type="InterPro" id="IPR023827">
    <property type="entry name" value="Peptidase_S8_Asp-AS"/>
</dbReference>
<dbReference type="PRINTS" id="PR00723">
    <property type="entry name" value="SUBTILISIN"/>
</dbReference>
<keyword evidence="4 11" id="KW-0732">Signal</keyword>
<dbReference type="PROSITE" id="PS00136">
    <property type="entry name" value="SUBTILASE_ASP"/>
    <property type="match status" value="1"/>
</dbReference>
<evidence type="ECO:0000259" key="12">
    <source>
        <dbReference type="Pfam" id="PF00082"/>
    </source>
</evidence>
<dbReference type="Pfam" id="PF00082">
    <property type="entry name" value="Peptidase_S8"/>
    <property type="match status" value="1"/>
</dbReference>
<keyword evidence="6" id="KW-0720">Serine protease</keyword>
<dbReference type="Proteomes" id="UP000261560">
    <property type="component" value="Unplaced"/>
</dbReference>
<dbReference type="InterPro" id="IPR022398">
    <property type="entry name" value="Peptidase_S8_His-AS"/>
</dbReference>
<dbReference type="GO" id="GO:0005615">
    <property type="term" value="C:extracellular space"/>
    <property type="evidence" value="ECO:0007669"/>
    <property type="project" value="TreeGrafter"/>
</dbReference>
<dbReference type="GO" id="GO:0004252">
    <property type="term" value="F:serine-type endopeptidase activity"/>
    <property type="evidence" value="ECO:0007669"/>
    <property type="project" value="InterPro"/>
</dbReference>
<keyword evidence="5" id="KW-0378">Hydrolase</keyword>
<evidence type="ECO:0000256" key="4">
    <source>
        <dbReference type="ARBA" id="ARBA00022729"/>
    </source>
</evidence>
<dbReference type="InterPro" id="IPR000209">
    <property type="entry name" value="Peptidase_S8/S53_dom"/>
</dbReference>
<dbReference type="GO" id="GO:0016020">
    <property type="term" value="C:membrane"/>
    <property type="evidence" value="ECO:0007669"/>
    <property type="project" value="TreeGrafter"/>
</dbReference>
<reference evidence="14" key="2">
    <citation type="submission" date="2025-09" db="UniProtKB">
        <authorList>
            <consortium name="Ensembl"/>
        </authorList>
    </citation>
    <scope>IDENTIFICATION</scope>
</reference>
<proteinExistence type="inferred from homology"/>
<dbReference type="AlphaFoldDB" id="A0A3B3CYX7"/>
<evidence type="ECO:0000256" key="8">
    <source>
        <dbReference type="ARBA" id="ARBA00023157"/>
    </source>
</evidence>